<feature type="chain" id="PRO_5011019070" description="Cytochrome c-type biogenesis protein" evidence="7">
    <location>
        <begin position="20"/>
        <end position="153"/>
    </location>
</feature>
<protein>
    <recommendedName>
        <fullName evidence="7">Cytochrome c-type biogenesis protein</fullName>
    </recommendedName>
</protein>
<keyword evidence="6 7" id="KW-0408">Iron</keyword>
<dbReference type="Proteomes" id="UP000053688">
    <property type="component" value="Unassembled WGS sequence"/>
</dbReference>
<dbReference type="AlphaFoldDB" id="S3E0I5"/>
<accession>S3E0I5</accession>
<keyword evidence="10" id="KW-1185">Reference proteome</keyword>
<dbReference type="CDD" id="cd16378">
    <property type="entry name" value="CcmH_N"/>
    <property type="match status" value="1"/>
</dbReference>
<dbReference type="InterPro" id="IPR038297">
    <property type="entry name" value="CcmH/CycL/NrfF/Ccl2_sf"/>
</dbReference>
<feature type="transmembrane region" description="Helical" evidence="7">
    <location>
        <begin position="98"/>
        <end position="121"/>
    </location>
</feature>
<name>S3E0I5_9GAMM</name>
<keyword evidence="7" id="KW-0812">Transmembrane</keyword>
<dbReference type="GO" id="GO:0046872">
    <property type="term" value="F:metal ion binding"/>
    <property type="evidence" value="ECO:0007669"/>
    <property type="project" value="UniProtKB-KW"/>
</dbReference>
<dbReference type="eggNOG" id="COG3088">
    <property type="taxonomic scope" value="Bacteria"/>
</dbReference>
<evidence type="ECO:0000256" key="2">
    <source>
        <dbReference type="ARBA" id="ARBA00022617"/>
    </source>
</evidence>
<comment type="function">
    <text evidence="7">Possible subunit of a heme lyase.</text>
</comment>
<proteinExistence type="inferred from homology"/>
<keyword evidence="4 7" id="KW-0732">Signal</keyword>
<dbReference type="GO" id="GO:0005886">
    <property type="term" value="C:plasma membrane"/>
    <property type="evidence" value="ECO:0007669"/>
    <property type="project" value="TreeGrafter"/>
</dbReference>
<evidence type="ECO:0000256" key="4">
    <source>
        <dbReference type="ARBA" id="ARBA00022729"/>
    </source>
</evidence>
<evidence type="ECO:0000256" key="1">
    <source>
        <dbReference type="ARBA" id="ARBA00010342"/>
    </source>
</evidence>
<evidence type="ECO:0000256" key="7">
    <source>
        <dbReference type="RuleBase" id="RU364112"/>
    </source>
</evidence>
<evidence type="ECO:0000259" key="8">
    <source>
        <dbReference type="Pfam" id="PF03918"/>
    </source>
</evidence>
<dbReference type="PANTHER" id="PTHR47870">
    <property type="entry name" value="CYTOCHROME C-TYPE BIOGENESIS PROTEIN CCMH"/>
    <property type="match status" value="1"/>
</dbReference>
<evidence type="ECO:0000313" key="9">
    <source>
        <dbReference type="EMBL" id="EPE37691.1"/>
    </source>
</evidence>
<keyword evidence="2 7" id="KW-0349">Heme</keyword>
<evidence type="ECO:0000256" key="3">
    <source>
        <dbReference type="ARBA" id="ARBA00022723"/>
    </source>
</evidence>
<evidence type="ECO:0000256" key="5">
    <source>
        <dbReference type="ARBA" id="ARBA00022748"/>
    </source>
</evidence>
<gene>
    <name evidence="9" type="ORF">O1U_0150</name>
</gene>
<dbReference type="GO" id="GO:0017004">
    <property type="term" value="P:cytochrome complex assembly"/>
    <property type="evidence" value="ECO:0007669"/>
    <property type="project" value="UniProtKB-KW"/>
</dbReference>
<feature type="domain" description="CcmH/CycL/Ccl2/NrfF N-terminal" evidence="8">
    <location>
        <begin position="8"/>
        <end position="124"/>
    </location>
</feature>
<dbReference type="EMBL" id="AMSD01000001">
    <property type="protein sequence ID" value="EPE37691.1"/>
    <property type="molecule type" value="Genomic_DNA"/>
</dbReference>
<evidence type="ECO:0000313" key="10">
    <source>
        <dbReference type="Proteomes" id="UP000053688"/>
    </source>
</evidence>
<dbReference type="InterPro" id="IPR005616">
    <property type="entry name" value="CcmH/CycL/Ccl2/NrfF_N"/>
</dbReference>
<comment type="caution">
    <text evidence="9">The sequence shown here is derived from an EMBL/GenBank/DDBJ whole genome shotgun (WGS) entry which is preliminary data.</text>
</comment>
<dbReference type="FunFam" id="1.10.8.640:FF:000001">
    <property type="entry name" value="Cytochrome c-type biogenesis protein"/>
    <property type="match status" value="1"/>
</dbReference>
<comment type="similarity">
    <text evidence="1 7">Belongs to the CcmH/CycL/Ccl2/NrfF family.</text>
</comment>
<sequence length="153" mass="18046">MKRTFLLLLAILISMTVDANIDYYKFDNLNQKIQFKKLNNILRCPQCPNNSIHTSNSEIAKDLRKKVYKMIIEGKSNQEILDYMVVRYGNFITYDPPLTWATFLLWGIPILSIFLGLIIILNRKDDRILIEWNFQKEAELQALLDEGDFRSKR</sequence>
<dbReference type="Pfam" id="PF03918">
    <property type="entry name" value="CcmH"/>
    <property type="match status" value="1"/>
</dbReference>
<dbReference type="STRING" id="28176.CF66_2275"/>
<keyword evidence="7" id="KW-0472">Membrane</keyword>
<dbReference type="Gene3D" id="1.10.8.640">
    <property type="entry name" value="Cytochrome C biogenesis protein"/>
    <property type="match status" value="1"/>
</dbReference>
<keyword evidence="3 7" id="KW-0479">Metal-binding</keyword>
<evidence type="ECO:0000256" key="6">
    <source>
        <dbReference type="ARBA" id="ARBA00023004"/>
    </source>
</evidence>
<reference evidence="9 10" key="1">
    <citation type="journal article" date="2014" name="Environ. Microbiol.">
        <title>Genomic signatures of obligate host dependence in the luminous bacterial symbiont of a vertebrate.</title>
        <authorList>
            <person name="Hendry T.A."/>
            <person name="de Wet J.R."/>
            <person name="Dunlap P.V."/>
        </authorList>
    </citation>
    <scope>NUCLEOTIDE SEQUENCE [LARGE SCALE GENOMIC DNA]</scope>
    <source>
        <strain evidence="9 10">Akat1</strain>
    </source>
</reference>
<dbReference type="PANTHER" id="PTHR47870:SF1">
    <property type="entry name" value="CYTOCHROME C-TYPE BIOGENESIS PROTEIN CCMH"/>
    <property type="match status" value="1"/>
</dbReference>
<organism evidence="9 10">
    <name type="scientific">Candidatus Photodesmus katoptron Akat1</name>
    <dbReference type="NCBI Taxonomy" id="1236703"/>
    <lineage>
        <taxon>Bacteria</taxon>
        <taxon>Pseudomonadati</taxon>
        <taxon>Pseudomonadota</taxon>
        <taxon>Gammaproteobacteria</taxon>
        <taxon>Vibrionales</taxon>
        <taxon>Vibrionaceae</taxon>
        <taxon>Candidatus Photodesmus</taxon>
    </lineage>
</organism>
<keyword evidence="5" id="KW-0201">Cytochrome c-type biogenesis</keyword>
<feature type="signal peptide" evidence="7">
    <location>
        <begin position="1"/>
        <end position="19"/>
    </location>
</feature>
<dbReference type="InterPro" id="IPR051263">
    <property type="entry name" value="C-type_cytochrome_biogenesis"/>
</dbReference>
<keyword evidence="7" id="KW-1133">Transmembrane helix</keyword>